<evidence type="ECO:0000259" key="6">
    <source>
        <dbReference type="Pfam" id="PF00155"/>
    </source>
</evidence>
<accession>A0A226I7Z7</accession>
<dbReference type="NCBIfam" id="NF006569">
    <property type="entry name" value="PRK09082.1"/>
    <property type="match status" value="1"/>
</dbReference>
<evidence type="ECO:0000313" key="8">
    <source>
        <dbReference type="Proteomes" id="UP000198336"/>
    </source>
</evidence>
<proteinExistence type="inferred from homology"/>
<keyword evidence="3 7" id="KW-0032">Aminotransferase</keyword>
<sequence>MSKLPNVTTSIFTVMSKMAAEYNAINLSQGFPNFPVDERLTDIAARLSKENVHQYTPMAGFPPLMSKIAKLTQSSYGRTINPELELLITAGATQGIFTSILALVKENDEVIILDPSYDSYESPVLLCNAKPVRVALNDDYTPNWETIEKACSQKSRMIIINNPHNPTGKILTETDFDKLEKILSKYPDLLVLSDEVYEYITFEEKHISAHTKNFLLNRCIMISSFGKSFHITGWKIGYTIAPEHLMKEIKKVHQFLVFSVNSISQAAISEYLDVVDVNLLGKFYQEKRDYFQELLQNSRFELKPCEGTYFQVASYAAISDEDDVTFCKNLIINHGVAAIPISTFYSDHKDQKLIRFCFAKDNLTLEAATKKLREI</sequence>
<comment type="cofactor">
    <cofactor evidence="1">
        <name>pyridoxal 5'-phosphate</name>
        <dbReference type="ChEBI" id="CHEBI:597326"/>
    </cofactor>
</comment>
<dbReference type="InterPro" id="IPR015424">
    <property type="entry name" value="PyrdxlP-dep_Trfase"/>
</dbReference>
<reference evidence="7 8" key="1">
    <citation type="submission" date="2016-11" db="EMBL/GenBank/DDBJ databases">
        <title>Whole genomes of Flavobacteriaceae.</title>
        <authorList>
            <person name="Stine C."/>
            <person name="Li C."/>
            <person name="Tadesse D."/>
        </authorList>
    </citation>
    <scope>NUCLEOTIDE SEQUENCE [LARGE SCALE GENOMIC DNA]</scope>
    <source>
        <strain evidence="7 8">CCUG 59446</strain>
    </source>
</reference>
<dbReference type="InterPro" id="IPR051326">
    <property type="entry name" value="Kynurenine-oxoglutarate_AT"/>
</dbReference>
<dbReference type="GO" id="GO:0005737">
    <property type="term" value="C:cytoplasm"/>
    <property type="evidence" value="ECO:0007669"/>
    <property type="project" value="TreeGrafter"/>
</dbReference>
<protein>
    <submittedName>
        <fullName evidence="7">Methionine aminotransferase</fullName>
    </submittedName>
</protein>
<keyword evidence="8" id="KW-1185">Reference proteome</keyword>
<evidence type="ECO:0000256" key="2">
    <source>
        <dbReference type="ARBA" id="ARBA00007441"/>
    </source>
</evidence>
<dbReference type="PANTHER" id="PTHR43807">
    <property type="entry name" value="FI04487P"/>
    <property type="match status" value="1"/>
</dbReference>
<gene>
    <name evidence="7" type="ORF">B0A75_03275</name>
</gene>
<dbReference type="RefSeq" id="WP_089052867.1">
    <property type="nucleotide sequence ID" value="NZ_MUHA01000005.1"/>
</dbReference>
<organism evidence="7 8">
    <name type="scientific">Flavobacterium oncorhynchi</name>
    <dbReference type="NCBI Taxonomy" id="728056"/>
    <lineage>
        <taxon>Bacteria</taxon>
        <taxon>Pseudomonadati</taxon>
        <taxon>Bacteroidota</taxon>
        <taxon>Flavobacteriia</taxon>
        <taxon>Flavobacteriales</taxon>
        <taxon>Flavobacteriaceae</taxon>
        <taxon>Flavobacterium</taxon>
    </lineage>
</organism>
<dbReference type="PANTHER" id="PTHR43807:SF20">
    <property type="entry name" value="FI04487P"/>
    <property type="match status" value="1"/>
</dbReference>
<dbReference type="EMBL" id="MUHA01000005">
    <property type="protein sequence ID" value="OXB02061.1"/>
    <property type="molecule type" value="Genomic_DNA"/>
</dbReference>
<evidence type="ECO:0000256" key="3">
    <source>
        <dbReference type="ARBA" id="ARBA00022576"/>
    </source>
</evidence>
<dbReference type="InterPro" id="IPR015421">
    <property type="entry name" value="PyrdxlP-dep_Trfase_major"/>
</dbReference>
<dbReference type="Gene3D" id="3.90.1150.10">
    <property type="entry name" value="Aspartate Aminotransferase, domain 1"/>
    <property type="match status" value="1"/>
</dbReference>
<dbReference type="Gene3D" id="3.40.640.10">
    <property type="entry name" value="Type I PLP-dependent aspartate aminotransferase-like (Major domain)"/>
    <property type="match status" value="1"/>
</dbReference>
<dbReference type="InterPro" id="IPR015422">
    <property type="entry name" value="PyrdxlP-dep_Trfase_small"/>
</dbReference>
<dbReference type="Proteomes" id="UP000198336">
    <property type="component" value="Unassembled WGS sequence"/>
</dbReference>
<dbReference type="CDD" id="cd00609">
    <property type="entry name" value="AAT_like"/>
    <property type="match status" value="1"/>
</dbReference>
<evidence type="ECO:0000256" key="4">
    <source>
        <dbReference type="ARBA" id="ARBA00022679"/>
    </source>
</evidence>
<comment type="similarity">
    <text evidence="2">Belongs to the class-I pyridoxal-phosphate-dependent aminotransferase family.</text>
</comment>
<evidence type="ECO:0000256" key="5">
    <source>
        <dbReference type="ARBA" id="ARBA00022898"/>
    </source>
</evidence>
<evidence type="ECO:0000256" key="1">
    <source>
        <dbReference type="ARBA" id="ARBA00001933"/>
    </source>
</evidence>
<keyword evidence="4 7" id="KW-0808">Transferase</keyword>
<dbReference type="Pfam" id="PF00155">
    <property type="entry name" value="Aminotran_1_2"/>
    <property type="match status" value="1"/>
</dbReference>
<name>A0A226I7Z7_9FLAO</name>
<comment type="caution">
    <text evidence="7">The sequence shown here is derived from an EMBL/GenBank/DDBJ whole genome shotgun (WGS) entry which is preliminary data.</text>
</comment>
<dbReference type="GO" id="GO:0016212">
    <property type="term" value="F:kynurenine-oxoglutarate transaminase activity"/>
    <property type="evidence" value="ECO:0007669"/>
    <property type="project" value="TreeGrafter"/>
</dbReference>
<dbReference type="AlphaFoldDB" id="A0A226I7Z7"/>
<dbReference type="SUPFAM" id="SSF53383">
    <property type="entry name" value="PLP-dependent transferases"/>
    <property type="match status" value="1"/>
</dbReference>
<evidence type="ECO:0000313" key="7">
    <source>
        <dbReference type="EMBL" id="OXB02061.1"/>
    </source>
</evidence>
<dbReference type="FunFam" id="3.40.640.10:FF:000033">
    <property type="entry name" value="Aspartate aminotransferase"/>
    <property type="match status" value="1"/>
</dbReference>
<keyword evidence="5" id="KW-0663">Pyridoxal phosphate</keyword>
<feature type="domain" description="Aminotransferase class I/classII large" evidence="6">
    <location>
        <begin position="24"/>
        <end position="369"/>
    </location>
</feature>
<dbReference type="InterPro" id="IPR004839">
    <property type="entry name" value="Aminotransferase_I/II_large"/>
</dbReference>
<dbReference type="GO" id="GO:0030170">
    <property type="term" value="F:pyridoxal phosphate binding"/>
    <property type="evidence" value="ECO:0007669"/>
    <property type="project" value="InterPro"/>
</dbReference>